<keyword evidence="2" id="KW-1185">Reference proteome</keyword>
<sequence>MGVPKKKLTEWPEDLKDVIDWLAAVGGGFGTTRLGTGKYSELSDALEQLARFAEVKTKVFGASKSLQGDVKDLASGLGYGFLGYAGQNGYNFDGTGIVSISGNYVSSYRDLQWEEDAKSEYVSIFLAASPFAFWSLSYLYWKCSGSNGWANAQLTTTNNSGLYHFMSSMGFTPSQFKSMKGSAVAGILDSGDFYSFNELKKAFSFGSTYYSSSYPMFIEKLENDPKNDAIGRPLACCNLISKYYCEYQTLQDGQGETMFSKIRNMLNALKSSCGHNSDIKSQITNFISTVMPEPLSSTKENAVPYPSPAGPVAGTLTTIGLGGGAAAAYIFNLGGAKTLVNGLLRIG</sequence>
<organism evidence="1 2">
    <name type="scientific">Babesia caballi</name>
    <dbReference type="NCBI Taxonomy" id="5871"/>
    <lineage>
        <taxon>Eukaryota</taxon>
        <taxon>Sar</taxon>
        <taxon>Alveolata</taxon>
        <taxon>Apicomplexa</taxon>
        <taxon>Aconoidasida</taxon>
        <taxon>Piroplasmida</taxon>
        <taxon>Babesiidae</taxon>
        <taxon>Babesia</taxon>
    </lineage>
</organism>
<reference evidence="1 2" key="1">
    <citation type="submission" date="2021-06" db="EMBL/GenBank/DDBJ databases">
        <title>Genome sequence of Babesia caballi.</title>
        <authorList>
            <person name="Yamagishi J."/>
            <person name="Kidaka T."/>
            <person name="Ochi A."/>
        </authorList>
    </citation>
    <scope>NUCLEOTIDE SEQUENCE [LARGE SCALE GENOMIC DNA]</scope>
    <source>
        <strain evidence="1">USDA-D6B2</strain>
    </source>
</reference>
<dbReference type="Proteomes" id="UP001497744">
    <property type="component" value="Unassembled WGS sequence"/>
</dbReference>
<evidence type="ECO:0000313" key="2">
    <source>
        <dbReference type="Proteomes" id="UP001497744"/>
    </source>
</evidence>
<dbReference type="EMBL" id="BPLF01000002">
    <property type="protein sequence ID" value="GIX63399.1"/>
    <property type="molecule type" value="Genomic_DNA"/>
</dbReference>
<comment type="caution">
    <text evidence="1">The sequence shown here is derived from an EMBL/GenBank/DDBJ whole genome shotgun (WGS) entry which is preliminary data.</text>
</comment>
<evidence type="ECO:0000313" key="1">
    <source>
        <dbReference type="EMBL" id="GIX63399.1"/>
    </source>
</evidence>
<protein>
    <submittedName>
        <fullName evidence="1">Uncharacterized protein</fullName>
    </submittedName>
</protein>
<name>A0AAV4LTR5_BABCB</name>
<dbReference type="RefSeq" id="XP_067715468.1">
    <property type="nucleotide sequence ID" value="XM_067859367.1"/>
</dbReference>
<dbReference type="AlphaFoldDB" id="A0AAV4LTR5"/>
<accession>A0AAV4LTR5</accession>
<dbReference type="GeneID" id="94194880"/>
<gene>
    <name evidence="1" type="ORF">BcabD6B2_28340</name>
</gene>
<proteinExistence type="predicted"/>